<proteinExistence type="predicted"/>
<evidence type="ECO:0000313" key="1">
    <source>
        <dbReference type="EMBL" id="GBL91773.1"/>
    </source>
</evidence>
<name>A0A4Y2BIK6_ARAVE</name>
<dbReference type="Proteomes" id="UP000499080">
    <property type="component" value="Unassembled WGS sequence"/>
</dbReference>
<protein>
    <submittedName>
        <fullName evidence="1">Uncharacterized protein</fullName>
    </submittedName>
</protein>
<accession>A0A4Y2BIK6</accession>
<dbReference type="AlphaFoldDB" id="A0A4Y2BIK6"/>
<gene>
    <name evidence="1" type="ORF">AVEN_71408_1</name>
</gene>
<organism evidence="1 2">
    <name type="scientific">Araneus ventricosus</name>
    <name type="common">Orbweaver spider</name>
    <name type="synonym">Epeira ventricosa</name>
    <dbReference type="NCBI Taxonomy" id="182803"/>
    <lineage>
        <taxon>Eukaryota</taxon>
        <taxon>Metazoa</taxon>
        <taxon>Ecdysozoa</taxon>
        <taxon>Arthropoda</taxon>
        <taxon>Chelicerata</taxon>
        <taxon>Arachnida</taxon>
        <taxon>Araneae</taxon>
        <taxon>Araneomorphae</taxon>
        <taxon>Entelegynae</taxon>
        <taxon>Araneoidea</taxon>
        <taxon>Araneidae</taxon>
        <taxon>Araneus</taxon>
    </lineage>
</organism>
<keyword evidence="2" id="KW-1185">Reference proteome</keyword>
<dbReference type="EMBL" id="BGPR01000081">
    <property type="protein sequence ID" value="GBL91773.1"/>
    <property type="molecule type" value="Genomic_DNA"/>
</dbReference>
<reference evidence="1 2" key="1">
    <citation type="journal article" date="2019" name="Sci. Rep.">
        <title>Orb-weaving spider Araneus ventricosus genome elucidates the spidroin gene catalogue.</title>
        <authorList>
            <person name="Kono N."/>
            <person name="Nakamura H."/>
            <person name="Ohtoshi R."/>
            <person name="Moran D.A.P."/>
            <person name="Shinohara A."/>
            <person name="Yoshida Y."/>
            <person name="Fujiwara M."/>
            <person name="Mori M."/>
            <person name="Tomita M."/>
            <person name="Arakawa K."/>
        </authorList>
    </citation>
    <scope>NUCLEOTIDE SEQUENCE [LARGE SCALE GENOMIC DNA]</scope>
</reference>
<evidence type="ECO:0000313" key="2">
    <source>
        <dbReference type="Proteomes" id="UP000499080"/>
    </source>
</evidence>
<sequence>MSLFQCRSLWEKHLPSTGASSSFLICGINLVLRWSQKEPSIVLLLDSGTFLAKMVDPVSSPELKTQQQDLLICAFWSPHEDQGSTDVVIENFYGSICLC</sequence>
<comment type="caution">
    <text evidence="1">The sequence shown here is derived from an EMBL/GenBank/DDBJ whole genome shotgun (WGS) entry which is preliminary data.</text>
</comment>